<dbReference type="EMBL" id="CM055102">
    <property type="protein sequence ID" value="KAJ7538801.1"/>
    <property type="molecule type" value="Genomic_DNA"/>
</dbReference>
<gene>
    <name evidence="1" type="ORF">O6H91_11G063500</name>
</gene>
<accession>A0ACC2C9V9</accession>
<comment type="caution">
    <text evidence="1">The sequence shown here is derived from an EMBL/GenBank/DDBJ whole genome shotgun (WGS) entry which is preliminary data.</text>
</comment>
<evidence type="ECO:0000313" key="1">
    <source>
        <dbReference type="EMBL" id="KAJ7538801.1"/>
    </source>
</evidence>
<name>A0ACC2C9V9_DIPCM</name>
<sequence>MGNRICRLLEKIAVCSPRDVRILMLGLDAAGKTTILYKLKLAEFVKTVPTIGFNIETIHYKNISFTVWDCGGQDRIRHLWHQYLVDAQGLIFVLDSTDRERIKKAKQELHNIIDDPDMGATKLLVLANKHDLPDAMPISEATEKLELSDVKPRRNWHIQKCSAKTGEGLYEGFDWLSAAIR</sequence>
<reference evidence="2" key="1">
    <citation type="journal article" date="2024" name="Proc. Natl. Acad. Sci. U.S.A.">
        <title>Extraordinary preservation of gene collinearity over three hundred million years revealed in homosporous lycophytes.</title>
        <authorList>
            <person name="Li C."/>
            <person name="Wickell D."/>
            <person name="Kuo L.Y."/>
            <person name="Chen X."/>
            <person name="Nie B."/>
            <person name="Liao X."/>
            <person name="Peng D."/>
            <person name="Ji J."/>
            <person name="Jenkins J."/>
            <person name="Williams M."/>
            <person name="Shu S."/>
            <person name="Plott C."/>
            <person name="Barry K."/>
            <person name="Rajasekar S."/>
            <person name="Grimwood J."/>
            <person name="Han X."/>
            <person name="Sun S."/>
            <person name="Hou Z."/>
            <person name="He W."/>
            <person name="Dai G."/>
            <person name="Sun C."/>
            <person name="Schmutz J."/>
            <person name="Leebens-Mack J.H."/>
            <person name="Li F.W."/>
            <person name="Wang L."/>
        </authorList>
    </citation>
    <scope>NUCLEOTIDE SEQUENCE [LARGE SCALE GENOMIC DNA]</scope>
    <source>
        <strain evidence="2">cv. PW_Plant_1</strain>
    </source>
</reference>
<keyword evidence="2" id="KW-1185">Reference proteome</keyword>
<protein>
    <submittedName>
        <fullName evidence="1">Uncharacterized protein</fullName>
    </submittedName>
</protein>
<dbReference type="Proteomes" id="UP001162992">
    <property type="component" value="Chromosome 11"/>
</dbReference>
<proteinExistence type="predicted"/>
<organism evidence="1 2">
    <name type="scientific">Diphasiastrum complanatum</name>
    <name type="common">Issler's clubmoss</name>
    <name type="synonym">Lycopodium complanatum</name>
    <dbReference type="NCBI Taxonomy" id="34168"/>
    <lineage>
        <taxon>Eukaryota</taxon>
        <taxon>Viridiplantae</taxon>
        <taxon>Streptophyta</taxon>
        <taxon>Embryophyta</taxon>
        <taxon>Tracheophyta</taxon>
        <taxon>Lycopodiopsida</taxon>
        <taxon>Lycopodiales</taxon>
        <taxon>Lycopodiaceae</taxon>
        <taxon>Lycopodioideae</taxon>
        <taxon>Diphasiastrum</taxon>
    </lineage>
</organism>
<evidence type="ECO:0000313" key="2">
    <source>
        <dbReference type="Proteomes" id="UP001162992"/>
    </source>
</evidence>